<sequence length="99" mass="10807">MPRERLSLLAVIPDDVTDPLLWRLALDVVAAHQPDSRGDCRNLQCVGQRGVCAAARNARRAMTLARASRPAPPRPTPAMIQGRAHVTARRRGASSGWFT</sequence>
<evidence type="ECO:0000313" key="3">
    <source>
        <dbReference type="Proteomes" id="UP000262621"/>
    </source>
</evidence>
<gene>
    <name evidence="2" type="ORF">D0Q02_30385</name>
</gene>
<organism evidence="2 3">
    <name type="scientific">Micromonospora craniellae</name>
    <dbReference type="NCBI Taxonomy" id="2294034"/>
    <lineage>
        <taxon>Bacteria</taxon>
        <taxon>Bacillati</taxon>
        <taxon>Actinomycetota</taxon>
        <taxon>Actinomycetes</taxon>
        <taxon>Micromonosporales</taxon>
        <taxon>Micromonosporaceae</taxon>
        <taxon>Micromonospora</taxon>
    </lineage>
</organism>
<comment type="caution">
    <text evidence="2">The sequence shown here is derived from an EMBL/GenBank/DDBJ whole genome shotgun (WGS) entry which is preliminary data.</text>
</comment>
<evidence type="ECO:0000313" key="2">
    <source>
        <dbReference type="EMBL" id="RFS40511.1"/>
    </source>
</evidence>
<protein>
    <submittedName>
        <fullName evidence="2">Uncharacterized protein</fullName>
    </submittedName>
</protein>
<reference evidence="2 3" key="1">
    <citation type="submission" date="2018-08" db="EMBL/GenBank/DDBJ databases">
        <title>Verrucosispora craniellae sp. nov., isolated from a marine sponge in the South China Sea.</title>
        <authorList>
            <person name="Li L."/>
            <person name="Lin H.W."/>
        </authorList>
    </citation>
    <scope>NUCLEOTIDE SEQUENCE [LARGE SCALE GENOMIC DNA]</scope>
    <source>
        <strain evidence="2 3">LHW63014</strain>
    </source>
</reference>
<keyword evidence="3" id="KW-1185">Reference proteome</keyword>
<name>A0A372FQH2_9ACTN</name>
<dbReference type="EMBL" id="QVFU01000104">
    <property type="protein sequence ID" value="RFS40511.1"/>
    <property type="molecule type" value="Genomic_DNA"/>
</dbReference>
<proteinExistence type="predicted"/>
<dbReference type="AlphaFoldDB" id="A0A372FQH2"/>
<feature type="region of interest" description="Disordered" evidence="1">
    <location>
        <begin position="63"/>
        <end position="99"/>
    </location>
</feature>
<dbReference type="Proteomes" id="UP000262621">
    <property type="component" value="Unassembled WGS sequence"/>
</dbReference>
<accession>A0A372FQH2</accession>
<evidence type="ECO:0000256" key="1">
    <source>
        <dbReference type="SAM" id="MobiDB-lite"/>
    </source>
</evidence>